<organism evidence="1 2">
    <name type="scientific">Nocardia aobensis</name>
    <dbReference type="NCBI Taxonomy" id="257277"/>
    <lineage>
        <taxon>Bacteria</taxon>
        <taxon>Bacillati</taxon>
        <taxon>Actinomycetota</taxon>
        <taxon>Actinomycetes</taxon>
        <taxon>Mycobacteriales</taxon>
        <taxon>Nocardiaceae</taxon>
        <taxon>Nocardia</taxon>
    </lineage>
</organism>
<comment type="caution">
    <text evidence="1">The sequence shown here is derived from an EMBL/GenBank/DDBJ whole genome shotgun (WGS) entry which is preliminary data.</text>
</comment>
<dbReference type="Proteomes" id="UP001601442">
    <property type="component" value="Unassembled WGS sequence"/>
</dbReference>
<proteinExistence type="predicted"/>
<sequence>MAGSVKSCLFCKKVGNSSREHVLRQRMGDLLGLRKGPHAQLRRWVDGDGPQEYARAAQNSMYDWRIKSVCKPCNEGWMDQLDRAVEATVLDLAEGLTTQITAEQVESITAWAAKTVAVLASGERGEFLISRAELDFIYQNHTAPTTWQVWVARAALPEDRQVITRHTRGILHDDVLGNEPVHATAIAQKQLAVFVRGTAGIRTGECNVTASTSAIHDFDARFVQLTHRSTPSVSLANRQTLTRDQVLKAVERIIPG</sequence>
<keyword evidence="2" id="KW-1185">Reference proteome</keyword>
<evidence type="ECO:0000313" key="2">
    <source>
        <dbReference type="Proteomes" id="UP001601442"/>
    </source>
</evidence>
<gene>
    <name evidence="1" type="ORF">ACFYU5_08545</name>
</gene>
<dbReference type="EMBL" id="JBIAMT010000002">
    <property type="protein sequence ID" value="MFF0496437.1"/>
    <property type="molecule type" value="Genomic_DNA"/>
</dbReference>
<accession>A0ABW6NZ34</accession>
<reference evidence="1 2" key="1">
    <citation type="submission" date="2024-10" db="EMBL/GenBank/DDBJ databases">
        <title>The Natural Products Discovery Center: Release of the First 8490 Sequenced Strains for Exploring Actinobacteria Biosynthetic Diversity.</title>
        <authorList>
            <person name="Kalkreuter E."/>
            <person name="Kautsar S.A."/>
            <person name="Yang D."/>
            <person name="Bader C.D."/>
            <person name="Teijaro C.N."/>
            <person name="Fluegel L."/>
            <person name="Davis C.M."/>
            <person name="Simpson J.R."/>
            <person name="Lauterbach L."/>
            <person name="Steele A.D."/>
            <person name="Gui C."/>
            <person name="Meng S."/>
            <person name="Li G."/>
            <person name="Viehrig K."/>
            <person name="Ye F."/>
            <person name="Su P."/>
            <person name="Kiefer A.F."/>
            <person name="Nichols A."/>
            <person name="Cepeda A.J."/>
            <person name="Yan W."/>
            <person name="Fan B."/>
            <person name="Jiang Y."/>
            <person name="Adhikari A."/>
            <person name="Zheng C.-J."/>
            <person name="Schuster L."/>
            <person name="Cowan T.M."/>
            <person name="Smanski M.J."/>
            <person name="Chevrette M.G."/>
            <person name="De Carvalho L.P.S."/>
            <person name="Shen B."/>
        </authorList>
    </citation>
    <scope>NUCLEOTIDE SEQUENCE [LARGE SCALE GENOMIC DNA]</scope>
    <source>
        <strain evidence="1 2">NPDC004119</strain>
    </source>
</reference>
<dbReference type="RefSeq" id="WP_387391722.1">
    <property type="nucleotide sequence ID" value="NZ_JBIAMT010000002.1"/>
</dbReference>
<name>A0ABW6NZ34_9NOCA</name>
<protein>
    <submittedName>
        <fullName evidence="1">Uncharacterized protein</fullName>
    </submittedName>
</protein>
<evidence type="ECO:0000313" key="1">
    <source>
        <dbReference type="EMBL" id="MFF0496437.1"/>
    </source>
</evidence>